<feature type="region of interest" description="Disordered" evidence="1">
    <location>
        <begin position="172"/>
        <end position="195"/>
    </location>
</feature>
<dbReference type="PANTHER" id="PTHR12910">
    <property type="entry name" value="NADH-UBIQUINONE OXIDOREDUCTASE SUBUNIT B17.2"/>
    <property type="match status" value="1"/>
</dbReference>
<dbReference type="GO" id="GO:0006979">
    <property type="term" value="P:response to oxidative stress"/>
    <property type="evidence" value="ECO:0007669"/>
    <property type="project" value="TreeGrafter"/>
</dbReference>
<dbReference type="Proteomes" id="UP000018454">
    <property type="component" value="Unassembled WGS sequence"/>
</dbReference>
<evidence type="ECO:0000313" key="3">
    <source>
        <dbReference type="Proteomes" id="UP000018454"/>
    </source>
</evidence>
<dbReference type="PANTHER" id="PTHR12910:SF2">
    <property type="entry name" value="NADH DEHYDROGENASE [UBIQUINONE] 1 ALPHA SUBCOMPLEX SUBUNIT 12"/>
    <property type="match status" value="1"/>
</dbReference>
<dbReference type="AlphaFoldDB" id="F1YUV5"/>
<dbReference type="GO" id="GO:0045271">
    <property type="term" value="C:respiratory chain complex I"/>
    <property type="evidence" value="ECO:0007669"/>
    <property type="project" value="InterPro"/>
</dbReference>
<sequence length="195" mass="21768">MRSCGQFIVSAHRVGTRNRAAKRRLTLCIMRIWGITFCEVAFPVQIPAARAQLIGSTCIFHGLAGVWSPIIHSMANFGTWLHTRRKGRLVGKDADGRSYYESTGPARQGGGVERPERWVIYLKGEDASAVPPEWWGWLHHTLDAPIPVEERKPWQLPYQPNMTGTAQAYRPAGSLYSTGQHPPATGDYEAWTPDA</sequence>
<evidence type="ECO:0000256" key="1">
    <source>
        <dbReference type="SAM" id="MobiDB-lite"/>
    </source>
</evidence>
<dbReference type="Pfam" id="PF05071">
    <property type="entry name" value="NDUFA12"/>
    <property type="match status" value="1"/>
</dbReference>
<dbReference type="EMBL" id="AEUP01000029">
    <property type="protein sequence ID" value="EGE47512.1"/>
    <property type="molecule type" value="Genomic_DNA"/>
</dbReference>
<name>F1YUV5_9PROT</name>
<accession>F1YUV5</accession>
<gene>
    <name evidence="2" type="ORF">APO_1734</name>
</gene>
<comment type="caution">
    <text evidence="2">The sequence shown here is derived from an EMBL/GenBank/DDBJ whole genome shotgun (WGS) entry which is preliminary data.</text>
</comment>
<protein>
    <submittedName>
        <fullName evidence="2">NADH Dehydrogenase</fullName>
    </submittedName>
</protein>
<evidence type="ECO:0000313" key="2">
    <source>
        <dbReference type="EMBL" id="EGE47512.1"/>
    </source>
</evidence>
<proteinExistence type="predicted"/>
<dbReference type="InterPro" id="IPR007763">
    <property type="entry name" value="NDUFA12"/>
</dbReference>
<organism evidence="2 3">
    <name type="scientific">Acetobacter pomorum DM001</name>
    <dbReference type="NCBI Taxonomy" id="945681"/>
    <lineage>
        <taxon>Bacteria</taxon>
        <taxon>Pseudomonadati</taxon>
        <taxon>Pseudomonadota</taxon>
        <taxon>Alphaproteobacteria</taxon>
        <taxon>Acetobacterales</taxon>
        <taxon>Acetobacteraceae</taxon>
        <taxon>Acetobacter</taxon>
    </lineage>
</organism>
<reference evidence="2 3" key="1">
    <citation type="journal article" date="2011" name="Science">
        <title>Drosophila microbiome modulates host developmental and metabolic homeostasis via insulin signaling.</title>
        <authorList>
            <person name="Shin S.C."/>
            <person name="Kim S.H."/>
            <person name="You H."/>
            <person name="Kim B."/>
            <person name="Kim A.C."/>
            <person name="Lee K.A."/>
            <person name="Yoon J.H."/>
            <person name="Ryu J.H."/>
            <person name="Lee W.J."/>
        </authorList>
    </citation>
    <scope>NUCLEOTIDE SEQUENCE [LARGE SCALE GENOMIC DNA]</scope>
    <source>
        <strain evidence="2 3">DM001</strain>
    </source>
</reference>